<gene>
    <name evidence="6" type="ORF">Z045_11050</name>
</gene>
<dbReference type="PANTHER" id="PTHR30055:SF234">
    <property type="entry name" value="HTH-TYPE TRANSCRIPTIONAL REGULATOR BETI"/>
    <property type="match status" value="1"/>
</dbReference>
<evidence type="ECO:0000256" key="4">
    <source>
        <dbReference type="PROSITE-ProRule" id="PRU00335"/>
    </source>
</evidence>
<reference evidence="7" key="1">
    <citation type="submission" date="2015-01" db="EMBL/GenBank/DDBJ databases">
        <title>Draft genome sequence of Rhodococcus pyridinivorans strain KG-16, a hydrocarbon-degrading bacterium.</title>
        <authorList>
            <person name="Aggarwal R.K."/>
            <person name="Dawar C."/>
        </authorList>
    </citation>
    <scope>NUCLEOTIDE SEQUENCE [LARGE SCALE GENOMIC DNA]</scope>
    <source>
        <strain evidence="7">KG-16</strain>
    </source>
</reference>
<dbReference type="SUPFAM" id="SSF48498">
    <property type="entry name" value="Tetracyclin repressor-like, C-terminal domain"/>
    <property type="match status" value="1"/>
</dbReference>
<dbReference type="RefSeq" id="WP_060651911.1">
    <property type="nucleotide sequence ID" value="NZ_AZXY01000005.1"/>
</dbReference>
<reference evidence="6 7" key="2">
    <citation type="journal article" date="2016" name="Genome Announc.">
        <title>Draft Genome Sequence of a Versatile Hydrocarbon-Degrading Bacterium, Rhodococcus pyridinivorans Strain KG-16, Collected from Oil Fields in India.</title>
        <authorList>
            <person name="Aggarwal R.K."/>
            <person name="Dawar C."/>
            <person name="Phanindranath R."/>
            <person name="Mutnuri L."/>
            <person name="Dayal A.M."/>
        </authorList>
    </citation>
    <scope>NUCLEOTIDE SEQUENCE [LARGE SCALE GENOMIC DNA]</scope>
    <source>
        <strain evidence="6 7">KG-16</strain>
    </source>
</reference>
<dbReference type="GO" id="GO:0000976">
    <property type="term" value="F:transcription cis-regulatory region binding"/>
    <property type="evidence" value="ECO:0007669"/>
    <property type="project" value="TreeGrafter"/>
</dbReference>
<dbReference type="PANTHER" id="PTHR30055">
    <property type="entry name" value="HTH-TYPE TRANSCRIPTIONAL REGULATOR RUTR"/>
    <property type="match status" value="1"/>
</dbReference>
<dbReference type="AlphaFoldDB" id="A0A0V9UK97"/>
<dbReference type="EMBL" id="AZXY01000005">
    <property type="protein sequence ID" value="KSZ58437.1"/>
    <property type="molecule type" value="Genomic_DNA"/>
</dbReference>
<dbReference type="PATRIC" id="fig|1441730.3.peg.2302"/>
<dbReference type="GO" id="GO:0003700">
    <property type="term" value="F:DNA-binding transcription factor activity"/>
    <property type="evidence" value="ECO:0007669"/>
    <property type="project" value="TreeGrafter"/>
</dbReference>
<evidence type="ECO:0000256" key="2">
    <source>
        <dbReference type="ARBA" id="ARBA00023125"/>
    </source>
</evidence>
<dbReference type="Pfam" id="PF00440">
    <property type="entry name" value="TetR_N"/>
    <property type="match status" value="1"/>
</dbReference>
<dbReference type="PRINTS" id="PR00455">
    <property type="entry name" value="HTHTETR"/>
</dbReference>
<dbReference type="InterPro" id="IPR050109">
    <property type="entry name" value="HTH-type_TetR-like_transc_reg"/>
</dbReference>
<feature type="DNA-binding region" description="H-T-H motif" evidence="4">
    <location>
        <begin position="32"/>
        <end position="51"/>
    </location>
</feature>
<keyword evidence="3" id="KW-0804">Transcription</keyword>
<dbReference type="Proteomes" id="UP000053060">
    <property type="component" value="Unassembled WGS sequence"/>
</dbReference>
<dbReference type="SUPFAM" id="SSF46689">
    <property type="entry name" value="Homeodomain-like"/>
    <property type="match status" value="1"/>
</dbReference>
<organism evidence="6 7">
    <name type="scientific">Rhodococcus pyridinivorans KG-16</name>
    <dbReference type="NCBI Taxonomy" id="1441730"/>
    <lineage>
        <taxon>Bacteria</taxon>
        <taxon>Bacillati</taxon>
        <taxon>Actinomycetota</taxon>
        <taxon>Actinomycetes</taxon>
        <taxon>Mycobacteriales</taxon>
        <taxon>Nocardiaceae</taxon>
        <taxon>Rhodococcus</taxon>
    </lineage>
</organism>
<dbReference type="PROSITE" id="PS01081">
    <property type="entry name" value="HTH_TETR_1"/>
    <property type="match status" value="1"/>
</dbReference>
<evidence type="ECO:0000259" key="5">
    <source>
        <dbReference type="PROSITE" id="PS50977"/>
    </source>
</evidence>
<dbReference type="InterPro" id="IPR036271">
    <property type="entry name" value="Tet_transcr_reg_TetR-rel_C_sf"/>
</dbReference>
<evidence type="ECO:0000256" key="1">
    <source>
        <dbReference type="ARBA" id="ARBA00023015"/>
    </source>
</evidence>
<dbReference type="PROSITE" id="PS50977">
    <property type="entry name" value="HTH_TETR_2"/>
    <property type="match status" value="1"/>
</dbReference>
<comment type="caution">
    <text evidence="6">The sequence shown here is derived from an EMBL/GenBank/DDBJ whole genome shotgun (WGS) entry which is preliminary data.</text>
</comment>
<name>A0A0V9UK97_9NOCA</name>
<accession>A0A0V9UK97</accession>
<dbReference type="InterPro" id="IPR001647">
    <property type="entry name" value="HTH_TetR"/>
</dbReference>
<proteinExistence type="predicted"/>
<feature type="domain" description="HTH tetR-type" evidence="5">
    <location>
        <begin position="9"/>
        <end position="69"/>
    </location>
</feature>
<keyword evidence="2 4" id="KW-0238">DNA-binding</keyword>
<evidence type="ECO:0000313" key="6">
    <source>
        <dbReference type="EMBL" id="KSZ58437.1"/>
    </source>
</evidence>
<dbReference type="InterPro" id="IPR009057">
    <property type="entry name" value="Homeodomain-like_sf"/>
</dbReference>
<evidence type="ECO:0000313" key="7">
    <source>
        <dbReference type="Proteomes" id="UP000053060"/>
    </source>
</evidence>
<sequence length="219" mass="24614">MPRQQERARRTRAAIVRSAATEFARRGFAAASINAILEQSNATKGAMYFHFASKEDLARAVLDEGLEHYRAIVGRWMDVPDLDPFERLHGLVGDLGAALHDDVVIAAEFRLVTEPEFAEEVRLRGSVLWGRAGYQLAREAQEKGLFRPDVDLRRFVEAIASSLAGQRYLADLTSPETDVRARFEACVEVPLEAMASEQWLAQWREKGWPSRPDNDESAT</sequence>
<protein>
    <submittedName>
        <fullName evidence="6">TetR family transcriptional regulator</fullName>
    </submittedName>
</protein>
<dbReference type="Gene3D" id="1.10.357.10">
    <property type="entry name" value="Tetracycline Repressor, domain 2"/>
    <property type="match status" value="1"/>
</dbReference>
<dbReference type="InterPro" id="IPR023772">
    <property type="entry name" value="DNA-bd_HTH_TetR-type_CS"/>
</dbReference>
<keyword evidence="1" id="KW-0805">Transcription regulation</keyword>
<evidence type="ECO:0000256" key="3">
    <source>
        <dbReference type="ARBA" id="ARBA00023163"/>
    </source>
</evidence>